<evidence type="ECO:0000259" key="1">
    <source>
        <dbReference type="PROSITE" id="PS50878"/>
    </source>
</evidence>
<evidence type="ECO:0000313" key="3">
    <source>
        <dbReference type="Proteomes" id="UP000494102"/>
    </source>
</evidence>
<dbReference type="AlphaFoldDB" id="A0A6J5K1L3"/>
<proteinExistence type="predicted"/>
<dbReference type="Proteomes" id="UP000494102">
    <property type="component" value="Unassembled WGS sequence"/>
</dbReference>
<dbReference type="Pfam" id="PF00078">
    <property type="entry name" value="RVT_1"/>
    <property type="match status" value="1"/>
</dbReference>
<feature type="domain" description="Reverse transcriptase" evidence="1">
    <location>
        <begin position="1"/>
        <end position="260"/>
    </location>
</feature>
<gene>
    <name evidence="2" type="ORF">LMG9964_01273</name>
</gene>
<evidence type="ECO:0000313" key="2">
    <source>
        <dbReference type="EMBL" id="CAB4047640.1"/>
    </source>
</evidence>
<dbReference type="EMBL" id="CADILN010000001">
    <property type="protein sequence ID" value="CAB4047640.1"/>
    <property type="molecule type" value="Genomic_DNA"/>
</dbReference>
<reference evidence="2 3" key="1">
    <citation type="submission" date="2020-04" db="EMBL/GenBank/DDBJ databases">
        <authorList>
            <person name="De Canck E."/>
        </authorList>
    </citation>
    <scope>NUCLEOTIDE SEQUENCE [LARGE SCALE GENOMIC DNA]</scope>
    <source>
        <strain evidence="2 3">LMG 9964</strain>
    </source>
</reference>
<accession>A0A6J5K1L3</accession>
<dbReference type="PROSITE" id="PS50878">
    <property type="entry name" value="RT_POL"/>
    <property type="match status" value="1"/>
</dbReference>
<organism evidence="2 3">
    <name type="scientific">Paraburkholderia phenoliruptrix</name>
    <dbReference type="NCBI Taxonomy" id="252970"/>
    <lineage>
        <taxon>Bacteria</taxon>
        <taxon>Pseudomonadati</taxon>
        <taxon>Pseudomonadota</taxon>
        <taxon>Betaproteobacteria</taxon>
        <taxon>Burkholderiales</taxon>
        <taxon>Burkholderiaceae</taxon>
        <taxon>Paraburkholderia</taxon>
    </lineage>
</organism>
<name>A0A6J5K1L3_9BURK</name>
<dbReference type="CDD" id="cd01646">
    <property type="entry name" value="RT_Bac_retron_I"/>
    <property type="match status" value="1"/>
</dbReference>
<dbReference type="InterPro" id="IPR000477">
    <property type="entry name" value="RT_dom"/>
</dbReference>
<dbReference type="NCBIfam" id="NF041747">
    <property type="entry name" value="Drt3a"/>
    <property type="match status" value="1"/>
</dbReference>
<protein>
    <recommendedName>
        <fullName evidence="1">Reverse transcriptase domain-containing protein</fullName>
    </recommendedName>
</protein>
<sequence length="419" mass="48342">MYDQSFSPAALARLIRKSDFRDFPTIYSDPVKFARIQAACELAQSDFSGLDPLVSFEKGGKKIHRSRSLSAELVLRKVTLNVRRATRVRQPDRQMIISSLKHLLAEGTPYRVYRLDIKSFYESFDTGQVLAVINDINTLSPQTKRLIAKIFEFFMASGGRGIPRGLALSAVTSELMMSNFDETVKNSIGVFFYARYVDDIVVVTHALENKTTFLRTAINSLPAGLLLNETKQKVRSAEDRVTPNTLNNTLFSFTYLGYEFSVKEPLRDRAIPPKRQFRDVVIDISANKLKRYKTRLCRAFLDFTKTANYQLLQDRIRFLTSNFSVQDFNTGRRKLAGIFFNYPHVSCVTGGGLEELDRFLHNAIRGRHGRLFSRSSIMLTNPQKRNLLRLSFRRGHEKRIFQYYHPKHINKIQECWIHE</sequence>